<dbReference type="AlphaFoldDB" id="A0A1H4CTC9"/>
<organism evidence="11 12">
    <name type="scientific">Arachidicoccus rhizosphaerae</name>
    <dbReference type="NCBI Taxonomy" id="551991"/>
    <lineage>
        <taxon>Bacteria</taxon>
        <taxon>Pseudomonadati</taxon>
        <taxon>Bacteroidota</taxon>
        <taxon>Chitinophagia</taxon>
        <taxon>Chitinophagales</taxon>
        <taxon>Chitinophagaceae</taxon>
        <taxon>Arachidicoccus</taxon>
    </lineage>
</organism>
<dbReference type="InterPro" id="IPR038770">
    <property type="entry name" value="Na+/solute_symporter_sf"/>
</dbReference>
<dbReference type="Gene3D" id="3.40.50.620">
    <property type="entry name" value="HUPs"/>
    <property type="match status" value="1"/>
</dbReference>
<keyword evidence="6" id="KW-0406">Ion transport</keyword>
<evidence type="ECO:0000256" key="8">
    <source>
        <dbReference type="SAM" id="Phobius"/>
    </source>
</evidence>
<keyword evidence="7 8" id="KW-0472">Membrane</keyword>
<keyword evidence="5 8" id="KW-1133">Transmembrane helix</keyword>
<dbReference type="SUPFAM" id="SSF52402">
    <property type="entry name" value="Adenine nucleotide alpha hydrolases-like"/>
    <property type="match status" value="1"/>
</dbReference>
<dbReference type="GO" id="GO:0016020">
    <property type="term" value="C:membrane"/>
    <property type="evidence" value="ECO:0007669"/>
    <property type="project" value="UniProtKB-SubCell"/>
</dbReference>
<dbReference type="Gene3D" id="1.20.1530.20">
    <property type="match status" value="1"/>
</dbReference>
<dbReference type="STRING" id="551991.SAMN05192529_13617"/>
<evidence type="ECO:0000256" key="3">
    <source>
        <dbReference type="ARBA" id="ARBA00022449"/>
    </source>
</evidence>
<feature type="transmembrane region" description="Helical" evidence="8">
    <location>
        <begin position="341"/>
        <end position="359"/>
    </location>
</feature>
<dbReference type="OrthoDB" id="9793589at2"/>
<feature type="transmembrane region" description="Helical" evidence="8">
    <location>
        <begin position="278"/>
        <end position="300"/>
    </location>
</feature>
<keyword evidence="12" id="KW-1185">Reference proteome</keyword>
<dbReference type="Pfam" id="PF00999">
    <property type="entry name" value="Na_H_Exchanger"/>
    <property type="match status" value="1"/>
</dbReference>
<proteinExistence type="predicted"/>
<name>A0A1H4CTC9_9BACT</name>
<feature type="transmembrane region" description="Helical" evidence="8">
    <location>
        <begin position="69"/>
        <end position="88"/>
    </location>
</feature>
<dbReference type="EMBL" id="FNQY01000036">
    <property type="protein sequence ID" value="SEA63591.1"/>
    <property type="molecule type" value="Genomic_DNA"/>
</dbReference>
<feature type="transmembrane region" description="Helical" evidence="8">
    <location>
        <begin position="100"/>
        <end position="123"/>
    </location>
</feature>
<keyword evidence="3" id="KW-0050">Antiport</keyword>
<reference evidence="11 12" key="1">
    <citation type="submission" date="2016-10" db="EMBL/GenBank/DDBJ databases">
        <authorList>
            <person name="de Groot N.N."/>
        </authorList>
    </citation>
    <scope>NUCLEOTIDE SEQUENCE [LARGE SCALE GENOMIC DNA]</scope>
    <source>
        <strain evidence="11 12">Vu-144</strain>
    </source>
</reference>
<evidence type="ECO:0000256" key="7">
    <source>
        <dbReference type="ARBA" id="ARBA00023136"/>
    </source>
</evidence>
<feature type="transmembrane region" description="Helical" evidence="8">
    <location>
        <begin position="160"/>
        <end position="180"/>
    </location>
</feature>
<feature type="transmembrane region" description="Helical" evidence="8">
    <location>
        <begin position="227"/>
        <end position="243"/>
    </location>
</feature>
<dbReference type="RefSeq" id="WP_091401303.1">
    <property type="nucleotide sequence ID" value="NZ_FNQY01000036.1"/>
</dbReference>
<evidence type="ECO:0000256" key="6">
    <source>
        <dbReference type="ARBA" id="ARBA00023065"/>
    </source>
</evidence>
<protein>
    <submittedName>
        <fullName evidence="11">Kef-type K+ transport system, membrane component KefB</fullName>
    </submittedName>
</protein>
<dbReference type="Proteomes" id="UP000199041">
    <property type="component" value="Unassembled WGS sequence"/>
</dbReference>
<dbReference type="PANTHER" id="PTHR43562:SF4">
    <property type="entry name" value="NA(+)_H(+) ANTIPORTER NHAS5"/>
    <property type="match status" value="1"/>
</dbReference>
<evidence type="ECO:0000256" key="1">
    <source>
        <dbReference type="ARBA" id="ARBA00004141"/>
    </source>
</evidence>
<evidence type="ECO:0000256" key="4">
    <source>
        <dbReference type="ARBA" id="ARBA00022692"/>
    </source>
</evidence>
<dbReference type="InterPro" id="IPR014729">
    <property type="entry name" value="Rossmann-like_a/b/a_fold"/>
</dbReference>
<evidence type="ECO:0000313" key="11">
    <source>
        <dbReference type="EMBL" id="SEA63591.1"/>
    </source>
</evidence>
<dbReference type="GO" id="GO:0015297">
    <property type="term" value="F:antiporter activity"/>
    <property type="evidence" value="ECO:0007669"/>
    <property type="project" value="UniProtKB-KW"/>
</dbReference>
<accession>A0A1H4CTC9</accession>
<keyword evidence="4 8" id="KW-0812">Transmembrane</keyword>
<sequence>MQQIFQNLIKEFQLPLSSPVLIFSLILFIILFAPIVLKRFNLPGLIGLIISGIIIGPKGLDIIANDSAIHLFSTIGILYIMFIAGLELDLQQFKKHRNKSLVFGFFTFFLPLIIGYPVCRYILGYDFDASFLTASMFATHTLVSYPIVSKLGVSKNISVALTVGGTILTDTAVLIILAIILGKSRGGLSEEFFISLGIAIILFSAFMFLVIPRIAKWFFQKMESEKHAHYIFVLAVVFFAAFLSQVIGLEPIIGAFVAGLALNKLIPESSALMNRIEFIGNSLFIPFFLVAVGMQVNIQVITAGPMALLVAGTLSIVAISGKWLAAWSTQKIFKLSKDQRGIIFGLSGSHAAATLAVILVGYEAKILDENILNGTIILILITCIVSSLVTERSAKAILIENETKGIEAEQKETGNKENIIVTASKAIKFEKLLELAVLIKNKKSQAPITILSVVPNNQEAEENILKSRNKLHEFITLASATEVKANIVTTLDHNAASGIARVAKESMADLVITSWPNRARMLDLFIGEKMEGIIRSVDKNLFICRLQSPLVANKRIVIASPPLAELERGFDLWVHKVIRLAEELTVPVFHYGHTHTHSAFKQKLHKMGVNISYFYHGFEDWDNFVSFTRFVKPEDLFVVVSARNGSVSYMGVQDHLHYKLDKYFEQNNKIIIFPKQEGMITGDDNYEEINLSPLNRSLDAFELLGKGIKDFFNKKQP</sequence>
<evidence type="ECO:0000313" key="12">
    <source>
        <dbReference type="Proteomes" id="UP000199041"/>
    </source>
</evidence>
<feature type="transmembrane region" description="Helical" evidence="8">
    <location>
        <begin position="371"/>
        <end position="389"/>
    </location>
</feature>
<evidence type="ECO:0000259" key="9">
    <source>
        <dbReference type="Pfam" id="PF00582"/>
    </source>
</evidence>
<feature type="transmembrane region" description="Helical" evidence="8">
    <location>
        <begin position="44"/>
        <end position="63"/>
    </location>
</feature>
<comment type="subcellular location">
    <subcellularLocation>
        <location evidence="1">Membrane</location>
        <topology evidence="1">Multi-pass membrane protein</topology>
    </subcellularLocation>
</comment>
<dbReference type="InterPro" id="IPR006016">
    <property type="entry name" value="UspA"/>
</dbReference>
<feature type="domain" description="Cation/H+ exchanger transmembrane" evidence="10">
    <location>
        <begin position="28"/>
        <end position="390"/>
    </location>
</feature>
<evidence type="ECO:0000256" key="2">
    <source>
        <dbReference type="ARBA" id="ARBA00022448"/>
    </source>
</evidence>
<feature type="domain" description="UspA" evidence="9">
    <location>
        <begin position="431"/>
        <end position="545"/>
    </location>
</feature>
<dbReference type="PANTHER" id="PTHR43562">
    <property type="entry name" value="NAPA-TYPE SODIUM/HYDROGEN ANTIPORTER"/>
    <property type="match status" value="1"/>
</dbReference>
<feature type="transmembrane region" description="Helical" evidence="8">
    <location>
        <begin position="20"/>
        <end position="37"/>
    </location>
</feature>
<keyword evidence="2" id="KW-0813">Transport</keyword>
<feature type="transmembrane region" description="Helical" evidence="8">
    <location>
        <begin position="192"/>
        <end position="215"/>
    </location>
</feature>
<dbReference type="InterPro" id="IPR006153">
    <property type="entry name" value="Cation/H_exchanger_TM"/>
</dbReference>
<dbReference type="GO" id="GO:1902600">
    <property type="term" value="P:proton transmembrane transport"/>
    <property type="evidence" value="ECO:0007669"/>
    <property type="project" value="InterPro"/>
</dbReference>
<evidence type="ECO:0000256" key="5">
    <source>
        <dbReference type="ARBA" id="ARBA00022989"/>
    </source>
</evidence>
<gene>
    <name evidence="11" type="ORF">SAMN05192529_13617</name>
</gene>
<evidence type="ECO:0000259" key="10">
    <source>
        <dbReference type="Pfam" id="PF00999"/>
    </source>
</evidence>
<feature type="transmembrane region" description="Helical" evidence="8">
    <location>
        <begin position="129"/>
        <end position="148"/>
    </location>
</feature>
<feature type="transmembrane region" description="Helical" evidence="8">
    <location>
        <begin position="306"/>
        <end position="329"/>
    </location>
</feature>
<dbReference type="Pfam" id="PF00582">
    <property type="entry name" value="Usp"/>
    <property type="match status" value="1"/>
</dbReference>